<dbReference type="InterPro" id="IPR002575">
    <property type="entry name" value="Aminoglycoside_PTrfase"/>
</dbReference>
<gene>
    <name evidence="2" type="ORF">FH971_01665</name>
</gene>
<dbReference type="Proteomes" id="UP000319809">
    <property type="component" value="Chromosome"/>
</dbReference>
<dbReference type="Pfam" id="PF01636">
    <property type="entry name" value="APH"/>
    <property type="match status" value="1"/>
</dbReference>
<organism evidence="2 3">
    <name type="scientific">Shewanella polaris</name>
    <dbReference type="NCBI Taxonomy" id="2588449"/>
    <lineage>
        <taxon>Bacteria</taxon>
        <taxon>Pseudomonadati</taxon>
        <taxon>Pseudomonadota</taxon>
        <taxon>Gammaproteobacteria</taxon>
        <taxon>Alteromonadales</taxon>
        <taxon>Shewanellaceae</taxon>
        <taxon>Shewanella</taxon>
    </lineage>
</organism>
<dbReference type="SUPFAM" id="SSF56112">
    <property type="entry name" value="Protein kinase-like (PK-like)"/>
    <property type="match status" value="1"/>
</dbReference>
<dbReference type="PANTHER" id="PTHR21064:SF5">
    <property type="entry name" value="SLR1880 PROTEIN"/>
    <property type="match status" value="1"/>
</dbReference>
<protein>
    <submittedName>
        <fullName evidence="2">Aminoglycoside phosphotransferase family protein</fullName>
    </submittedName>
</protein>
<accession>A0A4Y5YB11</accession>
<proteinExistence type="predicted"/>
<sequence length="356" mass="40193">MINFIRENVLPQFGFSHNFSTVSSLGNGHINQTFLVSDKSKSLVLQRINTQIFTEPKVVIQNAATISQHLLTKRQQQHYPLQVVSPIATVAGELYLDFAEHGFWRAIDYLPHCDTIEVVNTPEQAMLAAEAFGRFAAALSDLSSNDVIDVIPNFLNLPQRMAQLHDAKAADAHNRLIHCKKWVDLCLAQTELLATLVQYETDLPMRICHNDTKINNMLFDKRDGSSLAIIDLDTCMKGYLMYDFGDMVRAFCSPEAEDSTNLANVHARSEIIVAAANAYIQSLKDIITPLEKRSLWLGTKVMPLMLGVRFLTDYVNGDIYFGIKHPNHNLDRGINQLTIYQSLLQQENQLMPLFDL</sequence>
<dbReference type="InterPro" id="IPR011009">
    <property type="entry name" value="Kinase-like_dom_sf"/>
</dbReference>
<dbReference type="GO" id="GO:0016740">
    <property type="term" value="F:transferase activity"/>
    <property type="evidence" value="ECO:0007669"/>
    <property type="project" value="UniProtKB-KW"/>
</dbReference>
<reference evidence="2 3" key="1">
    <citation type="submission" date="2019-06" db="EMBL/GenBank/DDBJ databases">
        <title>The genome of Shewanella sp. SM1901.</title>
        <authorList>
            <person name="Cha Q."/>
        </authorList>
    </citation>
    <scope>NUCLEOTIDE SEQUENCE [LARGE SCALE GENOMIC DNA]</scope>
    <source>
        <strain evidence="2 3">SM1901</strain>
    </source>
</reference>
<dbReference type="RefSeq" id="WP_140233118.1">
    <property type="nucleotide sequence ID" value="NZ_CP041036.1"/>
</dbReference>
<dbReference type="InterPro" id="IPR050249">
    <property type="entry name" value="Pseudomonas-type_ThrB"/>
</dbReference>
<dbReference type="Gene3D" id="3.90.1200.10">
    <property type="match status" value="1"/>
</dbReference>
<dbReference type="KEGG" id="spol:FH971_01665"/>
<evidence type="ECO:0000313" key="2">
    <source>
        <dbReference type="EMBL" id="QDE29789.1"/>
    </source>
</evidence>
<keyword evidence="2" id="KW-0808">Transferase</keyword>
<dbReference type="AlphaFoldDB" id="A0A4Y5YB11"/>
<evidence type="ECO:0000313" key="3">
    <source>
        <dbReference type="Proteomes" id="UP000319809"/>
    </source>
</evidence>
<keyword evidence="3" id="KW-1185">Reference proteome</keyword>
<name>A0A4Y5YB11_9GAMM</name>
<dbReference type="PANTHER" id="PTHR21064">
    <property type="entry name" value="AMINOGLYCOSIDE PHOSPHOTRANSFERASE DOMAIN-CONTAINING PROTEIN-RELATED"/>
    <property type="match status" value="1"/>
</dbReference>
<dbReference type="EMBL" id="CP041036">
    <property type="protein sequence ID" value="QDE29789.1"/>
    <property type="molecule type" value="Genomic_DNA"/>
</dbReference>
<evidence type="ECO:0000259" key="1">
    <source>
        <dbReference type="Pfam" id="PF01636"/>
    </source>
</evidence>
<feature type="domain" description="Aminoglycoside phosphotransferase" evidence="1">
    <location>
        <begin position="22"/>
        <end position="255"/>
    </location>
</feature>